<reference evidence="2" key="2">
    <citation type="journal article" date="2007" name="Science">
        <title>Draft genome sequence of the sexually transmitted pathogen Trichomonas vaginalis.</title>
        <authorList>
            <person name="Carlton J.M."/>
            <person name="Hirt R.P."/>
            <person name="Silva J.C."/>
            <person name="Delcher A.L."/>
            <person name="Schatz M."/>
            <person name="Zhao Q."/>
            <person name="Wortman J.R."/>
            <person name="Bidwell S.L."/>
            <person name="Alsmark U.C.M."/>
            <person name="Besteiro S."/>
            <person name="Sicheritz-Ponten T."/>
            <person name="Noel C.J."/>
            <person name="Dacks J.B."/>
            <person name="Foster P.G."/>
            <person name="Simillion C."/>
            <person name="Van de Peer Y."/>
            <person name="Miranda-Saavedra D."/>
            <person name="Barton G.J."/>
            <person name="Westrop G.D."/>
            <person name="Mueller S."/>
            <person name="Dessi D."/>
            <person name="Fiori P.L."/>
            <person name="Ren Q."/>
            <person name="Paulsen I."/>
            <person name="Zhang H."/>
            <person name="Bastida-Corcuera F.D."/>
            <person name="Simoes-Barbosa A."/>
            <person name="Brown M.T."/>
            <person name="Hayes R.D."/>
            <person name="Mukherjee M."/>
            <person name="Okumura C.Y."/>
            <person name="Schneider R."/>
            <person name="Smith A.J."/>
            <person name="Vanacova S."/>
            <person name="Villalvazo M."/>
            <person name="Haas B.J."/>
            <person name="Pertea M."/>
            <person name="Feldblyum T.V."/>
            <person name="Utterback T.R."/>
            <person name="Shu C.L."/>
            <person name="Osoegawa K."/>
            <person name="de Jong P.J."/>
            <person name="Hrdy I."/>
            <person name="Horvathova L."/>
            <person name="Zubacova Z."/>
            <person name="Dolezal P."/>
            <person name="Malik S.B."/>
            <person name="Logsdon J.M. Jr."/>
            <person name="Henze K."/>
            <person name="Gupta A."/>
            <person name="Wang C.C."/>
            <person name="Dunne R.L."/>
            <person name="Upcroft J.A."/>
            <person name="Upcroft P."/>
            <person name="White O."/>
            <person name="Salzberg S.L."/>
            <person name="Tang P."/>
            <person name="Chiu C.-H."/>
            <person name="Lee Y.-S."/>
            <person name="Embley T.M."/>
            <person name="Coombs G.H."/>
            <person name="Mottram J.C."/>
            <person name="Tachezy J."/>
            <person name="Fraser-Liggett C.M."/>
            <person name="Johnson P.J."/>
        </authorList>
    </citation>
    <scope>NUCLEOTIDE SEQUENCE [LARGE SCALE GENOMIC DNA]</scope>
    <source>
        <strain evidence="2">G3</strain>
    </source>
</reference>
<evidence type="ECO:0000256" key="1">
    <source>
        <dbReference type="SAM" id="MobiDB-lite"/>
    </source>
</evidence>
<evidence type="ECO:0000313" key="2">
    <source>
        <dbReference type="EMBL" id="EAY17374.1"/>
    </source>
</evidence>
<keyword evidence="3" id="KW-1185">Reference proteome</keyword>
<evidence type="ECO:0000313" key="3">
    <source>
        <dbReference type="Proteomes" id="UP000001542"/>
    </source>
</evidence>
<dbReference type="VEuPathDB" id="TrichDB:TVAG_319690"/>
<dbReference type="Proteomes" id="UP000001542">
    <property type="component" value="Unassembled WGS sequence"/>
</dbReference>
<dbReference type="InParanoid" id="A2DQB7"/>
<accession>A2DQB7</accession>
<dbReference type="RefSeq" id="XP_001330743.1">
    <property type="nucleotide sequence ID" value="XM_001330707.1"/>
</dbReference>
<name>A2DQB7_TRIV3</name>
<proteinExistence type="predicted"/>
<dbReference type="AlphaFoldDB" id="A2DQB7"/>
<dbReference type="VEuPathDB" id="TrichDB:TVAGG3_1009510"/>
<sequence length="129" mass="15044">MSEVLACGESKEGKSLSATPERLPDFSKFHRMRCGGEPPRRIEVSLHEYQDLKKSNEILHILHQEADLENTILKRLLSTPKDEIKVQCGNIRLHCGDIRVPDGYQKLIDELEEKMKQREYVAYQDFFEK</sequence>
<organism evidence="2 3">
    <name type="scientific">Trichomonas vaginalis (strain ATCC PRA-98 / G3)</name>
    <dbReference type="NCBI Taxonomy" id="412133"/>
    <lineage>
        <taxon>Eukaryota</taxon>
        <taxon>Metamonada</taxon>
        <taxon>Parabasalia</taxon>
        <taxon>Trichomonadida</taxon>
        <taxon>Trichomonadidae</taxon>
        <taxon>Trichomonas</taxon>
    </lineage>
</organism>
<feature type="region of interest" description="Disordered" evidence="1">
    <location>
        <begin position="1"/>
        <end position="21"/>
    </location>
</feature>
<protein>
    <submittedName>
        <fullName evidence="2">Uncharacterized protein</fullName>
    </submittedName>
</protein>
<reference evidence="2" key="1">
    <citation type="submission" date="2006-10" db="EMBL/GenBank/DDBJ databases">
        <authorList>
            <person name="Amadeo P."/>
            <person name="Zhao Q."/>
            <person name="Wortman J."/>
            <person name="Fraser-Liggett C."/>
            <person name="Carlton J."/>
        </authorList>
    </citation>
    <scope>NUCLEOTIDE SEQUENCE</scope>
    <source>
        <strain evidence="2">G3</strain>
    </source>
</reference>
<gene>
    <name evidence="2" type="ORF">TVAG_319690</name>
</gene>
<dbReference type="KEGG" id="tva:4775391"/>
<dbReference type="EMBL" id="DS113231">
    <property type="protein sequence ID" value="EAY17374.1"/>
    <property type="molecule type" value="Genomic_DNA"/>
</dbReference>